<dbReference type="InterPro" id="IPR014033">
    <property type="entry name" value="Arginase"/>
</dbReference>
<dbReference type="EC" id="3.5.3.1" evidence="2 9"/>
<evidence type="ECO:0000256" key="4">
    <source>
        <dbReference type="ARBA" id="ARBA00022503"/>
    </source>
</evidence>
<comment type="pathway">
    <text evidence="1">Nitrogen metabolism; urea cycle; L-ornithine and urea from L-arginine: step 1/1.</text>
</comment>
<dbReference type="PANTHER" id="PTHR43782">
    <property type="entry name" value="ARGINASE"/>
    <property type="match status" value="1"/>
</dbReference>
<dbReference type="PROSITE" id="PS51409">
    <property type="entry name" value="ARGINASE_2"/>
    <property type="match status" value="1"/>
</dbReference>
<dbReference type="InterPro" id="IPR020855">
    <property type="entry name" value="Ureohydrolase_Mn_BS"/>
</dbReference>
<dbReference type="GO" id="GO:0030145">
    <property type="term" value="F:manganese ion binding"/>
    <property type="evidence" value="ECO:0007669"/>
    <property type="project" value="TreeGrafter"/>
</dbReference>
<evidence type="ECO:0000256" key="6">
    <source>
        <dbReference type="ARBA" id="ARBA00022801"/>
    </source>
</evidence>
<evidence type="ECO:0000313" key="13">
    <source>
        <dbReference type="EMBL" id="MXQ50607.1"/>
    </source>
</evidence>
<evidence type="ECO:0000256" key="1">
    <source>
        <dbReference type="ARBA" id="ARBA00005098"/>
    </source>
</evidence>
<evidence type="ECO:0000256" key="12">
    <source>
        <dbReference type="RuleBase" id="RU361159"/>
    </source>
</evidence>
<organism evidence="13 14">
    <name type="scientific">Salinicoccus hispanicus</name>
    <dbReference type="NCBI Taxonomy" id="157225"/>
    <lineage>
        <taxon>Bacteria</taxon>
        <taxon>Bacillati</taxon>
        <taxon>Bacillota</taxon>
        <taxon>Bacilli</taxon>
        <taxon>Bacillales</taxon>
        <taxon>Staphylococcaceae</taxon>
        <taxon>Salinicoccus</taxon>
    </lineage>
</organism>
<accession>A0A6N8TZX5</accession>
<evidence type="ECO:0000256" key="11">
    <source>
        <dbReference type="RuleBase" id="RU003684"/>
    </source>
</evidence>
<keyword evidence="4 12" id="KW-0056">Arginine metabolism</keyword>
<dbReference type="FunFam" id="3.40.800.10:FF:000012">
    <property type="entry name" value="Arginase"/>
    <property type="match status" value="1"/>
</dbReference>
<reference evidence="13 14" key="1">
    <citation type="submission" date="2019-12" db="EMBL/GenBank/DDBJ databases">
        <title>Salinicoccus cyprini sp. nov., isolated from gastro-intestinal tract of mirror carp, Cyprinus carpio var. specularis, collected from Gobind Sagar Reservoir, Himachal Pradesh, India.</title>
        <authorList>
            <person name="Talwar C."/>
            <person name="Singh A.K."/>
            <person name="Lal R."/>
            <person name="Negi R.K."/>
        </authorList>
    </citation>
    <scope>NUCLEOTIDE SEQUENCE [LARGE SCALE GENOMIC DNA]</scope>
    <source>
        <strain evidence="13 14">J-82</strain>
    </source>
</reference>
<dbReference type="GO" id="GO:0004053">
    <property type="term" value="F:arginase activity"/>
    <property type="evidence" value="ECO:0007669"/>
    <property type="project" value="UniProtKB-UniRule"/>
</dbReference>
<keyword evidence="6 11" id="KW-0378">Hydrolase</keyword>
<dbReference type="InterPro" id="IPR023696">
    <property type="entry name" value="Ureohydrolase_dom_sf"/>
</dbReference>
<comment type="cofactor">
    <cofactor evidence="12">
        <name>Mn(2+)</name>
        <dbReference type="ChEBI" id="CHEBI:29035"/>
    </cofactor>
    <text evidence="12">Binds 2 manganese ions per subunit.</text>
</comment>
<name>A0A6N8TZX5_9STAP</name>
<comment type="caution">
    <text evidence="13">The sequence shown here is derived from an EMBL/GenBank/DDBJ whole genome shotgun (WGS) entry which is preliminary data.</text>
</comment>
<evidence type="ECO:0000256" key="3">
    <source>
        <dbReference type="ARBA" id="ARBA00018123"/>
    </source>
</evidence>
<keyword evidence="5 12" id="KW-0479">Metal-binding</keyword>
<dbReference type="GO" id="GO:0000050">
    <property type="term" value="P:urea cycle"/>
    <property type="evidence" value="ECO:0007669"/>
    <property type="project" value="UniProtKB-UniPathway"/>
</dbReference>
<dbReference type="PRINTS" id="PR00116">
    <property type="entry name" value="ARGINASE"/>
</dbReference>
<dbReference type="Proteomes" id="UP000436284">
    <property type="component" value="Unassembled WGS sequence"/>
</dbReference>
<dbReference type="RefSeq" id="WP_160653592.1">
    <property type="nucleotide sequence ID" value="NZ_JBHRWU010000001.1"/>
</dbReference>
<sequence length="305" mass="32703">MNQNQNIHIIGAATAFGQPRLGVDLGPDAIRYAGIVQKLKGLGMSVVDRGNIRGDFDIEAGQETDLRDDNLLNYGAVKRFNTALAAEVDGSVVNGGFPLILGGDHSLAIGSLAGLRKHYDNLGVIWYDAHGDLNDSRTSPTGNIHGMPLGISCGFGDQALVDLYQEGQKVRPENVVLIGMRDLDEGEKAYIKENGILTFTMMDIRMKGIKAVMQEAMEHLSDKCDGIHLSLDVDGLDPLETPGTGTPVAGGLSLSETQLAMQILNESGRITSMDLVEVNPLLDDKNMTAEKAVEIAACLFGKKQL</sequence>
<comment type="similarity">
    <text evidence="10 11">Belongs to the arginase family.</text>
</comment>
<gene>
    <name evidence="13" type="primary">rocF</name>
    <name evidence="13" type="ORF">GQ671_04925</name>
</gene>
<dbReference type="CDD" id="cd09989">
    <property type="entry name" value="Arginase"/>
    <property type="match status" value="1"/>
</dbReference>
<dbReference type="EMBL" id="WUUK01000002">
    <property type="protein sequence ID" value="MXQ50607.1"/>
    <property type="molecule type" value="Genomic_DNA"/>
</dbReference>
<dbReference type="GO" id="GO:0005737">
    <property type="term" value="C:cytoplasm"/>
    <property type="evidence" value="ECO:0007669"/>
    <property type="project" value="TreeGrafter"/>
</dbReference>
<evidence type="ECO:0000256" key="9">
    <source>
        <dbReference type="NCBIfam" id="TIGR01229"/>
    </source>
</evidence>
<dbReference type="Gene3D" id="3.40.800.10">
    <property type="entry name" value="Ureohydrolase domain"/>
    <property type="match status" value="1"/>
</dbReference>
<evidence type="ECO:0000256" key="5">
    <source>
        <dbReference type="ARBA" id="ARBA00022723"/>
    </source>
</evidence>
<keyword evidence="7 12" id="KW-0464">Manganese</keyword>
<evidence type="ECO:0000256" key="7">
    <source>
        <dbReference type="ARBA" id="ARBA00023211"/>
    </source>
</evidence>
<dbReference type="UniPathway" id="UPA00158">
    <property type="reaction ID" value="UER00270"/>
</dbReference>
<dbReference type="AlphaFoldDB" id="A0A6N8TZX5"/>
<protein>
    <recommendedName>
        <fullName evidence="3 9">Arginase</fullName>
        <ecNumber evidence="2 9">3.5.3.1</ecNumber>
    </recommendedName>
</protein>
<dbReference type="SUPFAM" id="SSF52768">
    <property type="entry name" value="Arginase/deacetylase"/>
    <property type="match status" value="1"/>
</dbReference>
<evidence type="ECO:0000256" key="2">
    <source>
        <dbReference type="ARBA" id="ARBA00012168"/>
    </source>
</evidence>
<dbReference type="NCBIfam" id="TIGR01229">
    <property type="entry name" value="rocF_arginase"/>
    <property type="match status" value="1"/>
</dbReference>
<evidence type="ECO:0000313" key="14">
    <source>
        <dbReference type="Proteomes" id="UP000436284"/>
    </source>
</evidence>
<dbReference type="OrthoDB" id="9789727at2"/>
<dbReference type="GO" id="GO:0006525">
    <property type="term" value="P:arginine metabolic process"/>
    <property type="evidence" value="ECO:0007669"/>
    <property type="project" value="UniProtKB-KW"/>
</dbReference>
<comment type="catalytic activity">
    <reaction evidence="8 12">
        <text>L-arginine + H2O = urea + L-ornithine</text>
        <dbReference type="Rhea" id="RHEA:20569"/>
        <dbReference type="ChEBI" id="CHEBI:15377"/>
        <dbReference type="ChEBI" id="CHEBI:16199"/>
        <dbReference type="ChEBI" id="CHEBI:32682"/>
        <dbReference type="ChEBI" id="CHEBI:46911"/>
        <dbReference type="EC" id="3.5.3.1"/>
    </reaction>
</comment>
<dbReference type="Pfam" id="PF00491">
    <property type="entry name" value="Arginase"/>
    <property type="match status" value="1"/>
</dbReference>
<keyword evidence="14" id="KW-1185">Reference proteome</keyword>
<proteinExistence type="inferred from homology"/>
<dbReference type="PANTHER" id="PTHR43782:SF3">
    <property type="entry name" value="ARGINASE"/>
    <property type="match status" value="1"/>
</dbReference>
<dbReference type="InterPro" id="IPR006035">
    <property type="entry name" value="Ureohydrolase"/>
</dbReference>
<evidence type="ECO:0000256" key="10">
    <source>
        <dbReference type="PROSITE-ProRule" id="PRU00742"/>
    </source>
</evidence>
<dbReference type="PROSITE" id="PS01053">
    <property type="entry name" value="ARGINASE_1"/>
    <property type="match status" value="1"/>
</dbReference>
<evidence type="ECO:0000256" key="8">
    <source>
        <dbReference type="ARBA" id="ARBA00047391"/>
    </source>
</evidence>